<dbReference type="PANTHER" id="PTHR47992">
    <property type="entry name" value="PROTEIN PHOSPHATASE"/>
    <property type="match status" value="1"/>
</dbReference>
<evidence type="ECO:0000259" key="6">
    <source>
        <dbReference type="Pfam" id="PF00481"/>
    </source>
</evidence>
<dbReference type="Pfam" id="PF00481">
    <property type="entry name" value="PP2C"/>
    <property type="match status" value="2"/>
</dbReference>
<feature type="compositionally biased region" description="Polar residues" evidence="5">
    <location>
        <begin position="164"/>
        <end position="182"/>
    </location>
</feature>
<evidence type="ECO:0000256" key="1">
    <source>
        <dbReference type="ARBA" id="ARBA00004170"/>
    </source>
</evidence>
<evidence type="ECO:0000256" key="5">
    <source>
        <dbReference type="SAM" id="MobiDB-lite"/>
    </source>
</evidence>
<keyword evidence="3" id="KW-0378">Hydrolase</keyword>
<evidence type="ECO:0000313" key="7">
    <source>
        <dbReference type="EMBL" id="RHY23614.1"/>
    </source>
</evidence>
<accession>A0A397BT58</accession>
<dbReference type="EMBL" id="QUTH01003988">
    <property type="protein sequence ID" value="RHZ16129.1"/>
    <property type="molecule type" value="Genomic_DNA"/>
</dbReference>
<dbReference type="InterPro" id="IPR000222">
    <property type="entry name" value="PP2C_BS"/>
</dbReference>
<evidence type="ECO:0000256" key="4">
    <source>
        <dbReference type="ARBA" id="ARBA00022912"/>
    </source>
</evidence>
<dbReference type="GO" id="GO:0016020">
    <property type="term" value="C:membrane"/>
    <property type="evidence" value="ECO:0007669"/>
    <property type="project" value="UniProtKB-SubCell"/>
</dbReference>
<feature type="domain" description="PPM-type phosphatase" evidence="6">
    <location>
        <begin position="15"/>
        <end position="60"/>
    </location>
</feature>
<dbReference type="SUPFAM" id="SSF81606">
    <property type="entry name" value="PP2C-like"/>
    <property type="match status" value="1"/>
</dbReference>
<dbReference type="InterPro" id="IPR036457">
    <property type="entry name" value="PPM-type-like_dom_sf"/>
</dbReference>
<dbReference type="GO" id="GO:0046872">
    <property type="term" value="F:metal ion binding"/>
    <property type="evidence" value="ECO:0007669"/>
    <property type="project" value="UniProtKB-KW"/>
</dbReference>
<protein>
    <recommendedName>
        <fullName evidence="6">PPM-type phosphatase domain-containing protein</fullName>
    </recommendedName>
</protein>
<dbReference type="AlphaFoldDB" id="A0A397BT58"/>
<evidence type="ECO:0000313" key="8">
    <source>
        <dbReference type="EMBL" id="RHZ16129.1"/>
    </source>
</evidence>
<feature type="compositionally biased region" description="Basic and acidic residues" evidence="5">
    <location>
        <begin position="201"/>
        <end position="212"/>
    </location>
</feature>
<dbReference type="Proteomes" id="UP000265427">
    <property type="component" value="Unassembled WGS sequence"/>
</dbReference>
<comment type="caution">
    <text evidence="7">The sequence shown here is derived from an EMBL/GenBank/DDBJ whole genome shotgun (WGS) entry which is preliminary data.</text>
</comment>
<evidence type="ECO:0000313" key="10">
    <source>
        <dbReference type="Proteomes" id="UP000285430"/>
    </source>
</evidence>
<dbReference type="PROSITE" id="PS01032">
    <property type="entry name" value="PPM_1"/>
    <property type="match status" value="1"/>
</dbReference>
<feature type="non-terminal residue" evidence="7">
    <location>
        <position position="1"/>
    </location>
</feature>
<dbReference type="InterPro" id="IPR001932">
    <property type="entry name" value="PPM-type_phosphatase-like_dom"/>
</dbReference>
<feature type="domain" description="PPM-type phosphatase" evidence="6">
    <location>
        <begin position="96"/>
        <end position="135"/>
    </location>
</feature>
<name>A0A397BT58_APHAT</name>
<keyword evidence="4" id="KW-0904">Protein phosphatase</keyword>
<dbReference type="VEuPathDB" id="FungiDB:H257_13288"/>
<gene>
    <name evidence="7" type="ORF">DYB36_004147</name>
    <name evidence="8" type="ORF">DYB37_006487</name>
</gene>
<organism evidence="7 9">
    <name type="scientific">Aphanomyces astaci</name>
    <name type="common">Crayfish plague agent</name>
    <dbReference type="NCBI Taxonomy" id="112090"/>
    <lineage>
        <taxon>Eukaryota</taxon>
        <taxon>Sar</taxon>
        <taxon>Stramenopiles</taxon>
        <taxon>Oomycota</taxon>
        <taxon>Saprolegniomycetes</taxon>
        <taxon>Saprolegniales</taxon>
        <taxon>Verrucalvaceae</taxon>
        <taxon>Aphanomyces</taxon>
    </lineage>
</organism>
<keyword evidence="2" id="KW-0479">Metal-binding</keyword>
<feature type="region of interest" description="Disordered" evidence="5">
    <location>
        <begin position="154"/>
        <end position="212"/>
    </location>
</feature>
<dbReference type="EMBL" id="QUSZ01002057">
    <property type="protein sequence ID" value="RHY23614.1"/>
    <property type="molecule type" value="Genomic_DNA"/>
</dbReference>
<dbReference type="CDD" id="cd00143">
    <property type="entry name" value="PP2Cc"/>
    <property type="match status" value="1"/>
</dbReference>
<evidence type="ECO:0000256" key="3">
    <source>
        <dbReference type="ARBA" id="ARBA00022801"/>
    </source>
</evidence>
<reference evidence="9 10" key="1">
    <citation type="submission" date="2018-08" db="EMBL/GenBank/DDBJ databases">
        <title>Aphanomyces genome sequencing and annotation.</title>
        <authorList>
            <person name="Minardi D."/>
            <person name="Oidtmann B."/>
            <person name="Van Der Giezen M."/>
            <person name="Studholme D.J."/>
        </authorList>
    </citation>
    <scope>NUCLEOTIDE SEQUENCE [LARGE SCALE GENOMIC DNA]</scope>
    <source>
        <strain evidence="8 10">Da</strain>
        <strain evidence="7 9">Kv</strain>
    </source>
</reference>
<evidence type="ECO:0000256" key="2">
    <source>
        <dbReference type="ARBA" id="ARBA00022723"/>
    </source>
</evidence>
<dbReference type="GO" id="GO:0004722">
    <property type="term" value="F:protein serine/threonine phosphatase activity"/>
    <property type="evidence" value="ECO:0007669"/>
    <property type="project" value="InterPro"/>
</dbReference>
<dbReference type="InterPro" id="IPR015655">
    <property type="entry name" value="PP2C"/>
</dbReference>
<dbReference type="Proteomes" id="UP000285430">
    <property type="component" value="Unassembled WGS sequence"/>
</dbReference>
<comment type="subcellular location">
    <subcellularLocation>
        <location evidence="1">Membrane</location>
        <topology evidence="1">Peripheral membrane protein</topology>
    </subcellularLocation>
</comment>
<dbReference type="Gene3D" id="3.60.40.10">
    <property type="entry name" value="PPM-type phosphatase domain"/>
    <property type="match status" value="2"/>
</dbReference>
<sequence length="212" mass="22726">LSFVVPSFLLHGRLRVQGKRPYMEDRHTVVGTLNGDPSSSFYGVFDGHGGDGASEYLSFSIFLLIMSLGSPDDHMMQWGILALCSSKRVGTLSLCLRIIRAIGDRMLKPYVIAEPELIETQRTEDDLCLVLASDGRGSQDNICALVVDLTRGGNHAGTKRPPGDSSSEAQQSPTLPASSSASRGLAAVSDDDDDDIANTTDVDKDVPSVELD</sequence>
<evidence type="ECO:0000313" key="9">
    <source>
        <dbReference type="Proteomes" id="UP000265427"/>
    </source>
</evidence>
<proteinExistence type="predicted"/>